<gene>
    <name evidence="1" type="ORF">LCGC14_2808000</name>
</gene>
<organism evidence="1">
    <name type="scientific">marine sediment metagenome</name>
    <dbReference type="NCBI Taxonomy" id="412755"/>
    <lineage>
        <taxon>unclassified sequences</taxon>
        <taxon>metagenomes</taxon>
        <taxon>ecological metagenomes</taxon>
    </lineage>
</organism>
<protein>
    <submittedName>
        <fullName evidence="1">Uncharacterized protein</fullName>
    </submittedName>
</protein>
<sequence>VVLWSDGQDLRLGGGITDFSAGAGFEEYMRIQDSTGNVGVDTTNPTLKFSTSEKVGMSPLGGICIKLTNKTGANTVQGNLVRADTATDDAFILTGALDDEYIGVVLEAGVSDGSEAWIVVHGIADVLFDDNVTAVRGNWVGTGQAGLARTQAAPPALGVAAHFEEVGHSIENVTAGGGGTFILARVVLQHN</sequence>
<accession>A0A0F9AU80</accession>
<reference evidence="1" key="1">
    <citation type="journal article" date="2015" name="Nature">
        <title>Complex archaea that bridge the gap between prokaryotes and eukaryotes.</title>
        <authorList>
            <person name="Spang A."/>
            <person name="Saw J.H."/>
            <person name="Jorgensen S.L."/>
            <person name="Zaremba-Niedzwiedzka K."/>
            <person name="Martijn J."/>
            <person name="Lind A.E."/>
            <person name="van Eijk R."/>
            <person name="Schleper C."/>
            <person name="Guy L."/>
            <person name="Ettema T.J."/>
        </authorList>
    </citation>
    <scope>NUCLEOTIDE SEQUENCE</scope>
</reference>
<dbReference type="EMBL" id="LAZR01052880">
    <property type="protein sequence ID" value="KKK81974.1"/>
    <property type="molecule type" value="Genomic_DNA"/>
</dbReference>
<proteinExistence type="predicted"/>
<name>A0A0F9AU80_9ZZZZ</name>
<comment type="caution">
    <text evidence="1">The sequence shown here is derived from an EMBL/GenBank/DDBJ whole genome shotgun (WGS) entry which is preliminary data.</text>
</comment>
<feature type="non-terminal residue" evidence="1">
    <location>
        <position position="1"/>
    </location>
</feature>
<evidence type="ECO:0000313" key="1">
    <source>
        <dbReference type="EMBL" id="KKK81974.1"/>
    </source>
</evidence>
<dbReference type="AlphaFoldDB" id="A0A0F9AU80"/>